<dbReference type="AlphaFoldDB" id="C8W5X3"/>
<dbReference type="OrthoDB" id="9758333at2"/>
<gene>
    <name evidence="1" type="ordered locus">Dtox_0505</name>
</gene>
<dbReference type="STRING" id="485916.Dtox_0505"/>
<reference evidence="1 2" key="1">
    <citation type="journal article" date="2009" name="Stand. Genomic Sci.">
        <title>Complete genome sequence of Desulfotomaculum acetoxidans type strain (5575).</title>
        <authorList>
            <person name="Spring S."/>
            <person name="Lapidus A."/>
            <person name="Schroder M."/>
            <person name="Gleim D."/>
            <person name="Sims D."/>
            <person name="Meincke L."/>
            <person name="Glavina Del Rio T."/>
            <person name="Tice H."/>
            <person name="Copeland A."/>
            <person name="Cheng J.F."/>
            <person name="Lucas S."/>
            <person name="Chen F."/>
            <person name="Nolan M."/>
            <person name="Bruce D."/>
            <person name="Goodwin L."/>
            <person name="Pitluck S."/>
            <person name="Ivanova N."/>
            <person name="Mavromatis K."/>
            <person name="Mikhailova N."/>
            <person name="Pati A."/>
            <person name="Chen A."/>
            <person name="Palaniappan K."/>
            <person name="Land M."/>
            <person name="Hauser L."/>
            <person name="Chang Y.J."/>
            <person name="Jeffries C.D."/>
            <person name="Chain P."/>
            <person name="Saunders E."/>
            <person name="Brettin T."/>
            <person name="Detter J.C."/>
            <person name="Goker M."/>
            <person name="Bristow J."/>
            <person name="Eisen J.A."/>
            <person name="Markowitz V."/>
            <person name="Hugenholtz P."/>
            <person name="Kyrpides N.C."/>
            <person name="Klenk H.P."/>
            <person name="Han C."/>
        </authorList>
    </citation>
    <scope>NUCLEOTIDE SEQUENCE [LARGE SCALE GENOMIC DNA]</scope>
    <source>
        <strain evidence="2">ATCC 49208 / DSM 771 / VKM B-1644</strain>
    </source>
</reference>
<dbReference type="EMBL" id="CP001720">
    <property type="protein sequence ID" value="ACV61428.1"/>
    <property type="molecule type" value="Genomic_DNA"/>
</dbReference>
<evidence type="ECO:0000313" key="2">
    <source>
        <dbReference type="Proteomes" id="UP000002217"/>
    </source>
</evidence>
<name>C8W5X3_DESAS</name>
<keyword evidence="2" id="KW-1185">Reference proteome</keyword>
<dbReference type="HOGENOM" id="CLU_2422104_0_0_9"/>
<sequence length="91" mass="10096">MLKFSPPPEKFGVSDNQQEFDVDGFTHLLGVLLKRSIDAHDRLTIHTVWRTYGTFSEELVRITLGQLLGGGHPTSDLSGYLDALRIAALSQ</sequence>
<proteinExistence type="predicted"/>
<organism evidence="1 2">
    <name type="scientific">Desulfofarcimen acetoxidans (strain ATCC 49208 / DSM 771 / KCTC 5769 / VKM B-1644 / 5575)</name>
    <name type="common">Desulfotomaculum acetoxidans</name>
    <dbReference type="NCBI Taxonomy" id="485916"/>
    <lineage>
        <taxon>Bacteria</taxon>
        <taxon>Bacillati</taxon>
        <taxon>Bacillota</taxon>
        <taxon>Clostridia</taxon>
        <taxon>Eubacteriales</taxon>
        <taxon>Peptococcaceae</taxon>
        <taxon>Desulfofarcimen</taxon>
    </lineage>
</organism>
<accession>C8W5X3</accession>
<evidence type="ECO:0000313" key="1">
    <source>
        <dbReference type="EMBL" id="ACV61428.1"/>
    </source>
</evidence>
<dbReference type="RefSeq" id="WP_015756147.1">
    <property type="nucleotide sequence ID" value="NC_013216.1"/>
</dbReference>
<dbReference type="KEGG" id="dae:Dtox_0505"/>
<protein>
    <submittedName>
        <fullName evidence="1">Uncharacterized protein</fullName>
    </submittedName>
</protein>
<dbReference type="Proteomes" id="UP000002217">
    <property type="component" value="Chromosome"/>
</dbReference>